<evidence type="ECO:0000256" key="1">
    <source>
        <dbReference type="ARBA" id="ARBA00006847"/>
    </source>
</evidence>
<keyword evidence="8" id="KW-0067">ATP-binding</keyword>
<accession>A0ABX7B1Y7</accession>
<evidence type="ECO:0000256" key="8">
    <source>
        <dbReference type="ARBA" id="ARBA00022840"/>
    </source>
</evidence>
<comment type="similarity">
    <text evidence="1">In the N-terminal section; belongs to the CRISPR-associated nuclease Cas3-HD family.</text>
</comment>
<dbReference type="InterPro" id="IPR006483">
    <property type="entry name" value="CRISPR-assoc_Cas3_HD"/>
</dbReference>
<evidence type="ECO:0000256" key="3">
    <source>
        <dbReference type="ARBA" id="ARBA00022722"/>
    </source>
</evidence>
<dbReference type="EMBL" id="CP067420">
    <property type="protein sequence ID" value="QQP88158.1"/>
    <property type="molecule type" value="Genomic_DNA"/>
</dbReference>
<feature type="domain" description="HD Cas3-type" evidence="11">
    <location>
        <begin position="22"/>
        <end position="179"/>
    </location>
</feature>
<evidence type="ECO:0000256" key="6">
    <source>
        <dbReference type="ARBA" id="ARBA00022801"/>
    </source>
</evidence>
<keyword evidence="4" id="KW-0479">Metal-binding</keyword>
<dbReference type="SUPFAM" id="SSF52540">
    <property type="entry name" value="P-loop containing nucleoside triphosphate hydrolases"/>
    <property type="match status" value="1"/>
</dbReference>
<dbReference type="Gene3D" id="1.10.3210.30">
    <property type="match status" value="1"/>
</dbReference>
<reference evidence="12" key="1">
    <citation type="submission" date="2021-02" db="EMBL/GenBank/DDBJ databases">
        <title>Skermanella TT6 skin isolate.</title>
        <authorList>
            <person name="Lee K."/>
            <person name="Ganzorig M."/>
        </authorList>
    </citation>
    <scope>NUCLEOTIDE SEQUENCE</scope>
    <source>
        <strain evidence="12">TT6</strain>
    </source>
</reference>
<dbReference type="InterPro" id="IPR027417">
    <property type="entry name" value="P-loop_NTPase"/>
</dbReference>
<dbReference type="InterPro" id="IPR011545">
    <property type="entry name" value="DEAD/DEAH_box_helicase_dom"/>
</dbReference>
<dbReference type="NCBIfam" id="TIGR01596">
    <property type="entry name" value="cas3_HD"/>
    <property type="match status" value="1"/>
</dbReference>
<dbReference type="PROSITE" id="PS51192">
    <property type="entry name" value="HELICASE_ATP_BIND_1"/>
    <property type="match status" value="1"/>
</dbReference>
<keyword evidence="9" id="KW-0051">Antiviral defense</keyword>
<dbReference type="SMART" id="SM00487">
    <property type="entry name" value="DEXDc"/>
    <property type="match status" value="1"/>
</dbReference>
<dbReference type="InterPro" id="IPR054712">
    <property type="entry name" value="Cas3-like_dom"/>
</dbReference>
<comment type="similarity">
    <text evidence="2">In the central section; belongs to the CRISPR-associated helicase Cas3 family.</text>
</comment>
<keyword evidence="5" id="KW-0547">Nucleotide-binding</keyword>
<keyword evidence="3" id="KW-0540">Nuclease</keyword>
<evidence type="ECO:0000256" key="7">
    <source>
        <dbReference type="ARBA" id="ARBA00022806"/>
    </source>
</evidence>
<dbReference type="InterPro" id="IPR006474">
    <property type="entry name" value="Helicase_Cas3_CRISPR-ass_core"/>
</dbReference>
<evidence type="ECO:0000256" key="9">
    <source>
        <dbReference type="ARBA" id="ARBA00023118"/>
    </source>
</evidence>
<keyword evidence="13" id="KW-1185">Reference proteome</keyword>
<dbReference type="Pfam" id="PF00270">
    <property type="entry name" value="DEAD"/>
    <property type="match status" value="1"/>
</dbReference>
<evidence type="ECO:0000259" key="10">
    <source>
        <dbReference type="PROSITE" id="PS51192"/>
    </source>
</evidence>
<evidence type="ECO:0000313" key="13">
    <source>
        <dbReference type="Proteomes" id="UP000595197"/>
    </source>
</evidence>
<dbReference type="PANTHER" id="PTHR47963">
    <property type="entry name" value="DEAD-BOX ATP-DEPENDENT RNA HELICASE 47, MITOCHONDRIAL"/>
    <property type="match status" value="1"/>
</dbReference>
<organism evidence="12 13">
    <name type="scientific">Skermanella cutis</name>
    <dbReference type="NCBI Taxonomy" id="2775420"/>
    <lineage>
        <taxon>Bacteria</taxon>
        <taxon>Pseudomonadati</taxon>
        <taxon>Pseudomonadota</taxon>
        <taxon>Alphaproteobacteria</taxon>
        <taxon>Rhodospirillales</taxon>
        <taxon>Azospirillaceae</taxon>
        <taxon>Skermanella</taxon>
    </lineage>
</organism>
<evidence type="ECO:0000259" key="11">
    <source>
        <dbReference type="PROSITE" id="PS51643"/>
    </source>
</evidence>
<proteinExistence type="inferred from homology"/>
<protein>
    <submittedName>
        <fullName evidence="12">CRISPR-associated helicase Cas3</fullName>
    </submittedName>
</protein>
<dbReference type="RefSeq" id="WP_201072679.1">
    <property type="nucleotide sequence ID" value="NZ_CP067420.1"/>
</dbReference>
<feature type="domain" description="Helicase ATP-binding" evidence="10">
    <location>
        <begin position="239"/>
        <end position="435"/>
    </location>
</feature>
<dbReference type="CDD" id="cd09641">
    <property type="entry name" value="Cas3''_I"/>
    <property type="match status" value="1"/>
</dbReference>
<dbReference type="PANTHER" id="PTHR47963:SF9">
    <property type="entry name" value="CRISPR-ASSOCIATED ENDONUCLEASE_HELICASE CAS3"/>
    <property type="match status" value="1"/>
</dbReference>
<dbReference type="Pfam" id="PF22590">
    <property type="entry name" value="Cas3-like_C_2"/>
    <property type="match status" value="1"/>
</dbReference>
<dbReference type="PROSITE" id="PS51643">
    <property type="entry name" value="HD_CAS3"/>
    <property type="match status" value="1"/>
</dbReference>
<evidence type="ECO:0000256" key="4">
    <source>
        <dbReference type="ARBA" id="ARBA00022723"/>
    </source>
</evidence>
<dbReference type="Proteomes" id="UP000595197">
    <property type="component" value="Chromosome"/>
</dbReference>
<evidence type="ECO:0000256" key="5">
    <source>
        <dbReference type="ARBA" id="ARBA00022741"/>
    </source>
</evidence>
<dbReference type="NCBIfam" id="TIGR01587">
    <property type="entry name" value="cas3_core"/>
    <property type="match status" value="1"/>
</dbReference>
<dbReference type="CDD" id="cd17930">
    <property type="entry name" value="DEXHc_cas3"/>
    <property type="match status" value="1"/>
</dbReference>
<dbReference type="InterPro" id="IPR050547">
    <property type="entry name" value="DEAD_box_RNA_helicases"/>
</dbReference>
<dbReference type="SUPFAM" id="SSF109604">
    <property type="entry name" value="HD-domain/PDEase-like"/>
    <property type="match status" value="1"/>
</dbReference>
<dbReference type="InterPro" id="IPR038257">
    <property type="entry name" value="CRISPR-assoc_Cas3_HD_sf"/>
</dbReference>
<keyword evidence="6" id="KW-0378">Hydrolase</keyword>
<evidence type="ECO:0000313" key="12">
    <source>
        <dbReference type="EMBL" id="QQP88158.1"/>
    </source>
</evidence>
<dbReference type="InterPro" id="IPR014001">
    <property type="entry name" value="Helicase_ATP-bd"/>
</dbReference>
<evidence type="ECO:0000256" key="2">
    <source>
        <dbReference type="ARBA" id="ARBA00009046"/>
    </source>
</evidence>
<dbReference type="Gene3D" id="3.40.50.300">
    <property type="entry name" value="P-loop containing nucleotide triphosphate hydrolases"/>
    <property type="match status" value="2"/>
</dbReference>
<sequence>MSSSCDEQTAPELFAHSLPLRDIREWEPLAKHLTDVAHLAGLFAKHFGCEPAGSAMGALHDIGKASPAFQKYIRARGPSPDHSTAGAVAALQHYGDVWGWLMAFGIAGHHAGLANGRDAGGDLTPLRERLSAHPPAPLLAGVELPDPSAVRRSIKDRNGFSRAFLARMLFSCLIDADRLATEAFYTAAKDEQVERGCPLDLKTLRDRLAAHMADKAAGLDQPLSPVNALRARVLDTVVTRAALPPGLFSLTVPTGGGKTLASLAFALNHATAHGEGHGMRRVIYVIPFTSIVEQTADTFRKALGSFDAVLEHHSNYDPETDWRDQPNDEGADGGRKLRLAAENWDRPVVVTTAVQFFESLFSNRTGRCRKLHNIAGSVVVLDEAQTLPLKFLRPCLEAVRDLAQHYRCSVVLCTATQPAVLAPTEQKPRGFRDGLKDVRELAPDPIALYRELKRVTVTRVEQPLGVAALAERLTEAPQGLCIVNNRRHARDLYRAIREQPGARMLTTSLCGAHRRAVLAEIRENLKERRPVRLVATSLIEAGVDISFSVVYRAEAGLDSIAQAAGRCNRDGELGAGAGQVFVFKPEDSERHKPPAELKQFAETARGILGRHADPLSLDAIEDYFGELYWLHDGHGTLDGAMIGKGTNAQRGILPSLDDTCKSLDFRFADIAAAFRIIEDAQAPVIVPYGPATKEIAELVNDLQFVKTPGAIARKLQPYVVQIPRRERQRLIDAGAAKFIRREEFGDQFVLLTNTGLYGEQDGLNWDDPTYQSVESSMF</sequence>
<keyword evidence="7" id="KW-0347">Helicase</keyword>
<gene>
    <name evidence="12" type="primary">cas3</name>
    <name evidence="12" type="ORF">IGS68_19130</name>
</gene>
<name>A0ABX7B1Y7_9PROT</name>